<accession>A0ABX7JP75</accession>
<feature type="compositionally biased region" description="Pro residues" evidence="1">
    <location>
        <begin position="117"/>
        <end position="135"/>
    </location>
</feature>
<sequence length="687" mass="73235">MFTIDAADEAIWHFIGLFHIANEGGRMRIEYDRLKPNKADPDLNPVEPLDLITNHPYRPLDYQPDIPYAPPTLPGKELAGDPMPPWLGPKTPFPDNTVSAEQVFLEMPNGYASSTTNPPPKIEPPPPDPPPPVPHPPVPEWTMPVPGSVAVIVIQKTRLADDDQIDPDEMQGRLVDMRLIADRLEALAEQAGQLGITLPVAMPQDEAAFRLIAETFRQTDLPEIKAAGAAIHQRQGDDVEGQYQNGVKVDSRPDIDALMPEYRKEMAEQARQAQEDALIERHEGPSSAGSSFATGPGDSGQGHDLILGNNTLINQVTIATAALTAPVVVVAAGVYSYNIISQTNLWSDSDTVTALSGVTSGTAAEPPTLGINYATYAHFSNPMPTAQGDGGAPQYWVTATLEGSLISMNWIEQFNLMSDNDIASITIHANQTLLLMGENGALNQISLLELGRSYDLIIVDGQVINLNAILQINVLLDDDRITVSDGQVATISSGNNLLINDASIHQIGQSSIVGTTADHDAMLAAAAQGKIALPQSVLNDPAFQGLDVVRVLHIEGDLVSVNMIRQTNVLGDADQIEVYRDDLLAAGGEVRVVSGSNLLVNAASIAEFGVDSTIHSGGPIYSDALLHQAELIMTDNPLMPAPPPGLASEAVLFLADGMLGDDGTDSDFALIGTNTAVPADIMETVLA</sequence>
<reference evidence="2 3" key="1">
    <citation type="submission" date="2021-02" db="EMBL/GenBank/DDBJ databases">
        <title>Paracoccus methylovroum sp.nov., a new methanol and methylamine utilizing methylotrophic denitrifer.</title>
        <authorList>
            <person name="Timsy T."/>
            <person name="Behrendt U."/>
            <person name="Ulrich A."/>
            <person name="Spanner T."/>
            <person name="Foesel B.U."/>
            <person name="Horn M.A."/>
            <person name="Kolb S."/>
        </authorList>
    </citation>
    <scope>NUCLEOTIDE SEQUENCE [LARGE SCALE GENOMIC DNA]</scope>
    <source>
        <strain evidence="2 3">H4-D09</strain>
    </source>
</reference>
<evidence type="ECO:0000313" key="2">
    <source>
        <dbReference type="EMBL" id="QRZ15464.1"/>
    </source>
</evidence>
<feature type="region of interest" description="Disordered" evidence="1">
    <location>
        <begin position="280"/>
        <end position="301"/>
    </location>
</feature>
<dbReference type="Proteomes" id="UP000663629">
    <property type="component" value="Chromosome 2"/>
</dbReference>
<feature type="region of interest" description="Disordered" evidence="1">
    <location>
        <begin position="109"/>
        <end position="135"/>
    </location>
</feature>
<evidence type="ECO:0000313" key="3">
    <source>
        <dbReference type="Proteomes" id="UP000663629"/>
    </source>
</evidence>
<organism evidence="2 3">
    <name type="scientific">Paracoccus methylovorus</name>
    <dbReference type="NCBI Taxonomy" id="2812658"/>
    <lineage>
        <taxon>Bacteria</taxon>
        <taxon>Pseudomonadati</taxon>
        <taxon>Pseudomonadota</taxon>
        <taxon>Alphaproteobacteria</taxon>
        <taxon>Rhodobacterales</taxon>
        <taxon>Paracoccaceae</taxon>
        <taxon>Paracoccus</taxon>
    </lineage>
</organism>
<protein>
    <submittedName>
        <fullName evidence="2">Uncharacterized protein</fullName>
    </submittedName>
</protein>
<dbReference type="RefSeq" id="WP_205296410.1">
    <property type="nucleotide sequence ID" value="NZ_CP070371.1"/>
</dbReference>
<name>A0ABX7JP75_9RHOB</name>
<gene>
    <name evidence="2" type="ORF">JWJ88_14035</name>
</gene>
<dbReference type="EMBL" id="CP070371">
    <property type="protein sequence ID" value="QRZ15464.1"/>
    <property type="molecule type" value="Genomic_DNA"/>
</dbReference>
<proteinExistence type="predicted"/>
<evidence type="ECO:0000256" key="1">
    <source>
        <dbReference type="SAM" id="MobiDB-lite"/>
    </source>
</evidence>
<keyword evidence="3" id="KW-1185">Reference proteome</keyword>